<proteinExistence type="predicted"/>
<sequence>MCGGPLSPTHACARASSRLARETSALVLTTLGDAWRRFMRGDRPLRHAPVALGARLGHAAVALVARLCRATSPLSSCAGRTIGVMVAGRCCIDVGRWWCNGRLMCAATGRTSTHDGARWCGACRGRVRPCGARDFVGGGRRPALAPARLRRCRDG</sequence>
<name>A0A2Z6ZTP8_9LAMI</name>
<gene>
    <name evidence="1" type="ORF">F511_46353</name>
</gene>
<protein>
    <submittedName>
        <fullName evidence="1">Uncharacterized protein</fullName>
    </submittedName>
</protein>
<dbReference type="Proteomes" id="UP000250235">
    <property type="component" value="Unassembled WGS sequence"/>
</dbReference>
<organism evidence="1 2">
    <name type="scientific">Dorcoceras hygrometricum</name>
    <dbReference type="NCBI Taxonomy" id="472368"/>
    <lineage>
        <taxon>Eukaryota</taxon>
        <taxon>Viridiplantae</taxon>
        <taxon>Streptophyta</taxon>
        <taxon>Embryophyta</taxon>
        <taxon>Tracheophyta</taxon>
        <taxon>Spermatophyta</taxon>
        <taxon>Magnoliopsida</taxon>
        <taxon>eudicotyledons</taxon>
        <taxon>Gunneridae</taxon>
        <taxon>Pentapetalae</taxon>
        <taxon>asterids</taxon>
        <taxon>lamiids</taxon>
        <taxon>Lamiales</taxon>
        <taxon>Gesneriaceae</taxon>
        <taxon>Didymocarpoideae</taxon>
        <taxon>Trichosporeae</taxon>
        <taxon>Loxocarpinae</taxon>
        <taxon>Dorcoceras</taxon>
    </lineage>
</organism>
<accession>A0A2Z6ZTP8</accession>
<evidence type="ECO:0000313" key="1">
    <source>
        <dbReference type="EMBL" id="KZT76624.1"/>
    </source>
</evidence>
<dbReference type="AlphaFoldDB" id="A0A2Z6ZTP8"/>
<reference evidence="1 2" key="1">
    <citation type="journal article" date="2015" name="Proc. Natl. Acad. Sci. U.S.A.">
        <title>The resurrection genome of Boea hygrometrica: A blueprint for survival of dehydration.</title>
        <authorList>
            <person name="Xiao L."/>
            <person name="Yang G."/>
            <person name="Zhang L."/>
            <person name="Yang X."/>
            <person name="Zhao S."/>
            <person name="Ji Z."/>
            <person name="Zhou Q."/>
            <person name="Hu M."/>
            <person name="Wang Y."/>
            <person name="Chen M."/>
            <person name="Xu Y."/>
            <person name="Jin H."/>
            <person name="Xiao X."/>
            <person name="Hu G."/>
            <person name="Bao F."/>
            <person name="Hu Y."/>
            <person name="Wan P."/>
            <person name="Li L."/>
            <person name="Deng X."/>
            <person name="Kuang T."/>
            <person name="Xiang C."/>
            <person name="Zhu J.K."/>
            <person name="Oliver M.J."/>
            <person name="He Y."/>
        </authorList>
    </citation>
    <scope>NUCLEOTIDE SEQUENCE [LARGE SCALE GENOMIC DNA]</scope>
    <source>
        <strain evidence="2">cv. XS01</strain>
    </source>
</reference>
<keyword evidence="2" id="KW-1185">Reference proteome</keyword>
<dbReference type="EMBL" id="KV105848">
    <property type="protein sequence ID" value="KZT76624.1"/>
    <property type="molecule type" value="Genomic_DNA"/>
</dbReference>
<evidence type="ECO:0000313" key="2">
    <source>
        <dbReference type="Proteomes" id="UP000250235"/>
    </source>
</evidence>